<dbReference type="Proteomes" id="UP000824081">
    <property type="component" value="Unassembled WGS sequence"/>
</dbReference>
<keyword evidence="1" id="KW-0238">DNA-binding</keyword>
<accession>A0A9D1MFK8</accession>
<dbReference type="EMBL" id="DVMZ01000106">
    <property type="protein sequence ID" value="HIU59264.1"/>
    <property type="molecule type" value="Genomic_DNA"/>
</dbReference>
<dbReference type="Pfam" id="PF04237">
    <property type="entry name" value="YjbR"/>
    <property type="match status" value="1"/>
</dbReference>
<dbReference type="AlphaFoldDB" id="A0A9D1MFK8"/>
<protein>
    <submittedName>
        <fullName evidence="1">MmcQ/YjbR family DNA-binding protein</fullName>
    </submittedName>
</protein>
<dbReference type="Gene3D" id="3.90.1150.30">
    <property type="match status" value="1"/>
</dbReference>
<dbReference type="SUPFAM" id="SSF142906">
    <property type="entry name" value="YjbR-like"/>
    <property type="match status" value="1"/>
</dbReference>
<dbReference type="InterPro" id="IPR058532">
    <property type="entry name" value="YjbR/MT2646/Rv2570-like"/>
</dbReference>
<sequence length="129" mass="14098">MKPEQLIGFIGDKLDTSPDYPFSGDRESAVFRHRGNRKWFALLMRGIPRGKLGGGEGKTDVVNLKCDPLASGSVRGLPGVYPAYHMNKEHWISVALDEADGEALCALVCMSYDLTFPKAKRGQGRDDGA</sequence>
<dbReference type="PANTHER" id="PTHR35145">
    <property type="entry name" value="CYTOPLASMIC PROTEIN-RELATED"/>
    <property type="match status" value="1"/>
</dbReference>
<evidence type="ECO:0000313" key="1">
    <source>
        <dbReference type="EMBL" id="HIU59264.1"/>
    </source>
</evidence>
<organism evidence="1 2">
    <name type="scientific">Candidatus Scatosoma pullistercoris</name>
    <dbReference type="NCBI Taxonomy" id="2840934"/>
    <lineage>
        <taxon>Bacteria</taxon>
        <taxon>Bacillati</taxon>
        <taxon>Bacillota</taxon>
        <taxon>Clostridia</taxon>
        <taxon>Candidatus Scatosoma</taxon>
    </lineage>
</organism>
<dbReference type="PANTHER" id="PTHR35145:SF1">
    <property type="entry name" value="CYTOPLASMIC PROTEIN"/>
    <property type="match status" value="1"/>
</dbReference>
<reference evidence="1" key="1">
    <citation type="submission" date="2020-10" db="EMBL/GenBank/DDBJ databases">
        <authorList>
            <person name="Gilroy R."/>
        </authorList>
    </citation>
    <scope>NUCLEOTIDE SEQUENCE</scope>
    <source>
        <strain evidence="1">11687</strain>
    </source>
</reference>
<name>A0A9D1MFK8_9FIRM</name>
<dbReference type="GO" id="GO:0003677">
    <property type="term" value="F:DNA binding"/>
    <property type="evidence" value="ECO:0007669"/>
    <property type="project" value="UniProtKB-KW"/>
</dbReference>
<proteinExistence type="predicted"/>
<gene>
    <name evidence="1" type="ORF">IAC57_04080</name>
</gene>
<reference evidence="1" key="2">
    <citation type="journal article" date="2021" name="PeerJ">
        <title>Extensive microbial diversity within the chicken gut microbiome revealed by metagenomics and culture.</title>
        <authorList>
            <person name="Gilroy R."/>
            <person name="Ravi A."/>
            <person name="Getino M."/>
            <person name="Pursley I."/>
            <person name="Horton D.L."/>
            <person name="Alikhan N.F."/>
            <person name="Baker D."/>
            <person name="Gharbi K."/>
            <person name="Hall N."/>
            <person name="Watson M."/>
            <person name="Adriaenssens E.M."/>
            <person name="Foster-Nyarko E."/>
            <person name="Jarju S."/>
            <person name="Secka A."/>
            <person name="Antonio M."/>
            <person name="Oren A."/>
            <person name="Chaudhuri R.R."/>
            <person name="La Ragione R."/>
            <person name="Hildebrand F."/>
            <person name="Pallen M.J."/>
        </authorList>
    </citation>
    <scope>NUCLEOTIDE SEQUENCE</scope>
    <source>
        <strain evidence="1">11687</strain>
    </source>
</reference>
<dbReference type="InterPro" id="IPR007351">
    <property type="entry name" value="YjbR"/>
</dbReference>
<dbReference type="InterPro" id="IPR038056">
    <property type="entry name" value="YjbR-like_sf"/>
</dbReference>
<evidence type="ECO:0000313" key="2">
    <source>
        <dbReference type="Proteomes" id="UP000824081"/>
    </source>
</evidence>
<comment type="caution">
    <text evidence="1">The sequence shown here is derived from an EMBL/GenBank/DDBJ whole genome shotgun (WGS) entry which is preliminary data.</text>
</comment>